<reference evidence="1 2" key="1">
    <citation type="submission" date="2018-06" db="EMBL/GenBank/DDBJ databases">
        <title>Echinicola strongylocentroti sp. nov., isolated from a sea urchin Strongylocentrotus intermedius.</title>
        <authorList>
            <person name="Bae S.S."/>
        </authorList>
    </citation>
    <scope>NUCLEOTIDE SEQUENCE [LARGE SCALE GENOMIC DNA]</scope>
    <source>
        <strain evidence="1 2">MEBiC08714</strain>
    </source>
</reference>
<organism evidence="1 2">
    <name type="scientific">Echinicola strongylocentroti</name>
    <dbReference type="NCBI Taxonomy" id="1795355"/>
    <lineage>
        <taxon>Bacteria</taxon>
        <taxon>Pseudomonadati</taxon>
        <taxon>Bacteroidota</taxon>
        <taxon>Cytophagia</taxon>
        <taxon>Cytophagales</taxon>
        <taxon>Cyclobacteriaceae</taxon>
        <taxon>Echinicola</taxon>
    </lineage>
</organism>
<keyword evidence="2" id="KW-1185">Reference proteome</keyword>
<name>A0A2Z4IJ58_9BACT</name>
<protein>
    <submittedName>
        <fullName evidence="1">Uncharacterized protein</fullName>
    </submittedName>
</protein>
<dbReference type="EMBL" id="CP030041">
    <property type="protein sequence ID" value="AWW30443.1"/>
    <property type="molecule type" value="Genomic_DNA"/>
</dbReference>
<evidence type="ECO:0000313" key="1">
    <source>
        <dbReference type="EMBL" id="AWW30443.1"/>
    </source>
</evidence>
<accession>A0A2Z4IJ58</accession>
<proteinExistence type="predicted"/>
<gene>
    <name evidence="1" type="ORF">DN752_10090</name>
</gene>
<evidence type="ECO:0000313" key="2">
    <source>
        <dbReference type="Proteomes" id="UP000248688"/>
    </source>
</evidence>
<dbReference type="Proteomes" id="UP000248688">
    <property type="component" value="Chromosome"/>
</dbReference>
<dbReference type="AlphaFoldDB" id="A0A2Z4IJ58"/>
<sequence length="63" mass="7599">MLFVGRMYHQKIAVMFTLFKQRPTFPKVKPVNLKDIQMYMAKFEESLKNFDEVQKENVKSITR</sequence>
<dbReference type="OrthoDB" id="9955799at2"/>
<dbReference type="KEGG" id="est:DN752_10090"/>